<dbReference type="Proteomes" id="UP000077115">
    <property type="component" value="Unassembled WGS sequence"/>
</dbReference>
<evidence type="ECO:0000313" key="2">
    <source>
        <dbReference type="Proteomes" id="UP000077115"/>
    </source>
</evidence>
<reference evidence="1 2" key="1">
    <citation type="submission" date="2006-10" db="EMBL/GenBank/DDBJ databases">
        <title>The Genome Sequence of Batrachochytrium dendrobatidis JEL423.</title>
        <authorList>
            <consortium name="The Broad Institute Genome Sequencing Platform"/>
            <person name="Birren B."/>
            <person name="Lander E."/>
            <person name="Galagan J."/>
            <person name="Cuomo C."/>
            <person name="Devon K."/>
            <person name="Jaffe D."/>
            <person name="Butler J."/>
            <person name="Alvarez P."/>
            <person name="Gnerre S."/>
            <person name="Grabherr M."/>
            <person name="Kleber M."/>
            <person name="Mauceli E."/>
            <person name="Brockman W."/>
            <person name="Young S."/>
            <person name="LaButti K."/>
            <person name="Sykes S."/>
            <person name="DeCaprio D."/>
            <person name="Crawford M."/>
            <person name="Koehrsen M."/>
            <person name="Engels R."/>
            <person name="Montgomery P."/>
            <person name="Pearson M."/>
            <person name="Howarth C."/>
            <person name="Larson L."/>
            <person name="White J."/>
            <person name="O'Leary S."/>
            <person name="Kodira C."/>
            <person name="Zeng Q."/>
            <person name="Yandava C."/>
            <person name="Alvarado L."/>
            <person name="Longcore J."/>
            <person name="James T."/>
        </authorList>
    </citation>
    <scope>NUCLEOTIDE SEQUENCE [LARGE SCALE GENOMIC DNA]</scope>
    <source>
        <strain evidence="1 2">JEL423</strain>
    </source>
</reference>
<proteinExistence type="predicted"/>
<sequence length="125" mass="13780">MNESGDCTMHGYSKSGESDSFYYKMNVVSKIIMQSTLSQQLPQYFPLKLKKCAAPAEAFFACFETEAAPNGDRDVARKAIAKCGEQLNAYKACMDNFVGPKAASRSVPVTGWSRWVSWSAWTGQA</sequence>
<dbReference type="eggNOG" id="ENOG502S96M">
    <property type="taxonomic scope" value="Eukaryota"/>
</dbReference>
<protein>
    <submittedName>
        <fullName evidence="1">Uncharacterized protein</fullName>
    </submittedName>
</protein>
<dbReference type="OrthoDB" id="2093141at2759"/>
<evidence type="ECO:0000313" key="1">
    <source>
        <dbReference type="EMBL" id="OAJ44352.1"/>
    </source>
</evidence>
<reference evidence="1 2" key="2">
    <citation type="submission" date="2016-05" db="EMBL/GenBank/DDBJ databases">
        <title>Lineage-specific infection strategies underlie the spectrum of fungal disease in amphibians.</title>
        <authorList>
            <person name="Cuomo C.A."/>
            <person name="Farrer R.A."/>
            <person name="James T."/>
            <person name="Longcore J."/>
            <person name="Birren B."/>
        </authorList>
    </citation>
    <scope>NUCLEOTIDE SEQUENCE [LARGE SCALE GENOMIC DNA]</scope>
    <source>
        <strain evidence="1 2">JEL423</strain>
    </source>
</reference>
<gene>
    <name evidence="1" type="ORF">BDEG_27590</name>
</gene>
<dbReference type="VEuPathDB" id="FungiDB:BDEG_27590"/>
<dbReference type="EMBL" id="DS022312">
    <property type="protein sequence ID" value="OAJ44352.1"/>
    <property type="molecule type" value="Genomic_DNA"/>
</dbReference>
<organism evidence="1 2">
    <name type="scientific">Batrachochytrium dendrobatidis (strain JEL423)</name>
    <dbReference type="NCBI Taxonomy" id="403673"/>
    <lineage>
        <taxon>Eukaryota</taxon>
        <taxon>Fungi</taxon>
        <taxon>Fungi incertae sedis</taxon>
        <taxon>Chytridiomycota</taxon>
        <taxon>Chytridiomycota incertae sedis</taxon>
        <taxon>Chytridiomycetes</taxon>
        <taxon>Rhizophydiales</taxon>
        <taxon>Rhizophydiales incertae sedis</taxon>
        <taxon>Batrachochytrium</taxon>
    </lineage>
</organism>
<accession>A0A177WWS3</accession>
<dbReference type="AlphaFoldDB" id="A0A177WWS3"/>
<name>A0A177WWS3_BATDL</name>